<comment type="subcellular location">
    <subcellularLocation>
        <location evidence="1">Membrane</location>
        <topology evidence="1">Single-pass membrane protein</topology>
    </subcellularLocation>
</comment>
<feature type="transmembrane region" description="Helical" evidence="11">
    <location>
        <begin position="50"/>
        <end position="71"/>
    </location>
</feature>
<dbReference type="AlphaFoldDB" id="A0A8K0HXE6"/>
<evidence type="ECO:0000256" key="4">
    <source>
        <dbReference type="ARBA" id="ARBA00022723"/>
    </source>
</evidence>
<dbReference type="Pfam" id="PF13639">
    <property type="entry name" value="zf-RING_2"/>
    <property type="match status" value="1"/>
</dbReference>
<dbReference type="UniPathway" id="UPA00143"/>
<evidence type="ECO:0000259" key="12">
    <source>
        <dbReference type="PROSITE" id="PS50089"/>
    </source>
</evidence>
<evidence type="ECO:0000256" key="11">
    <source>
        <dbReference type="SAM" id="Phobius"/>
    </source>
</evidence>
<keyword evidence="9" id="KW-0863">Zinc-finger</keyword>
<keyword evidence="5" id="KW-0862">Zinc</keyword>
<gene>
    <name evidence="13" type="ORF">COCNU_01G018830</name>
</gene>
<reference evidence="13" key="1">
    <citation type="journal article" date="2017" name="Gigascience">
        <title>The genome draft of coconut (Cocos nucifera).</title>
        <authorList>
            <person name="Xiao Y."/>
            <person name="Xu P."/>
            <person name="Fan H."/>
            <person name="Baudouin L."/>
            <person name="Xia W."/>
            <person name="Bocs S."/>
            <person name="Xu J."/>
            <person name="Li Q."/>
            <person name="Guo A."/>
            <person name="Zhou L."/>
            <person name="Li J."/>
            <person name="Wu Y."/>
            <person name="Ma Z."/>
            <person name="Armero A."/>
            <person name="Issali A.E."/>
            <person name="Liu N."/>
            <person name="Peng M."/>
            <person name="Yang Y."/>
        </authorList>
    </citation>
    <scope>NUCLEOTIDE SEQUENCE</scope>
    <source>
        <tissue evidence="13">Spear leaf of Hainan Tall coconut</tissue>
    </source>
</reference>
<feature type="domain" description="RING-type" evidence="12">
    <location>
        <begin position="126"/>
        <end position="168"/>
    </location>
</feature>
<dbReference type="GO" id="GO:0008270">
    <property type="term" value="F:zinc ion binding"/>
    <property type="evidence" value="ECO:0007669"/>
    <property type="project" value="UniProtKB-KW"/>
</dbReference>
<dbReference type="Gene3D" id="3.30.40.10">
    <property type="entry name" value="Zinc/RING finger domain, C3HC4 (zinc finger)"/>
    <property type="match status" value="1"/>
</dbReference>
<dbReference type="SUPFAM" id="SSF57850">
    <property type="entry name" value="RING/U-box"/>
    <property type="match status" value="1"/>
</dbReference>
<keyword evidence="14" id="KW-1185">Reference proteome</keyword>
<keyword evidence="4" id="KW-0479">Metal-binding</keyword>
<evidence type="ECO:0000256" key="9">
    <source>
        <dbReference type="PROSITE-ProRule" id="PRU00175"/>
    </source>
</evidence>
<dbReference type="EMBL" id="CM017872">
    <property type="protein sequence ID" value="KAG1327949.1"/>
    <property type="molecule type" value="Genomic_DNA"/>
</dbReference>
<protein>
    <submittedName>
        <fullName evidence="13">RING-H2 finger protein ATL78</fullName>
    </submittedName>
</protein>
<evidence type="ECO:0000256" key="5">
    <source>
        <dbReference type="ARBA" id="ARBA00022833"/>
    </source>
</evidence>
<evidence type="ECO:0000256" key="10">
    <source>
        <dbReference type="SAM" id="MobiDB-lite"/>
    </source>
</evidence>
<keyword evidence="6 11" id="KW-1133">Transmembrane helix</keyword>
<dbReference type="PANTHER" id="PTHR46905:SF7">
    <property type="entry name" value="RING-H2 FINGER PROTEIN ATL78"/>
    <property type="match status" value="1"/>
</dbReference>
<evidence type="ECO:0000256" key="2">
    <source>
        <dbReference type="ARBA" id="ARBA00022679"/>
    </source>
</evidence>
<dbReference type="GO" id="GO:0016020">
    <property type="term" value="C:membrane"/>
    <property type="evidence" value="ECO:0007669"/>
    <property type="project" value="UniProtKB-SubCell"/>
</dbReference>
<dbReference type="GO" id="GO:0016740">
    <property type="term" value="F:transferase activity"/>
    <property type="evidence" value="ECO:0007669"/>
    <property type="project" value="UniProtKB-KW"/>
</dbReference>
<name>A0A8K0HXE6_COCNU</name>
<evidence type="ECO:0000313" key="13">
    <source>
        <dbReference type="EMBL" id="KAG1327949.1"/>
    </source>
</evidence>
<evidence type="ECO:0000256" key="3">
    <source>
        <dbReference type="ARBA" id="ARBA00022692"/>
    </source>
</evidence>
<keyword evidence="2" id="KW-0808">Transferase</keyword>
<dbReference type="CDD" id="cd16461">
    <property type="entry name" value="RING-H2_EL5-like"/>
    <property type="match status" value="1"/>
</dbReference>
<evidence type="ECO:0000256" key="7">
    <source>
        <dbReference type="ARBA" id="ARBA00023136"/>
    </source>
</evidence>
<keyword evidence="7 11" id="KW-0472">Membrane</keyword>
<comment type="caution">
    <text evidence="13">The sequence shown here is derived from an EMBL/GenBank/DDBJ whole genome shotgun (WGS) entry which is preliminary data.</text>
</comment>
<reference evidence="13" key="2">
    <citation type="submission" date="2019-07" db="EMBL/GenBank/DDBJ databases">
        <authorList>
            <person name="Yang Y."/>
            <person name="Bocs S."/>
            <person name="Baudouin L."/>
        </authorList>
    </citation>
    <scope>NUCLEOTIDE SEQUENCE</scope>
    <source>
        <tissue evidence="13">Spear leaf of Hainan Tall coconut</tissue>
    </source>
</reference>
<keyword evidence="3 11" id="KW-0812">Transmembrane</keyword>
<organism evidence="13 14">
    <name type="scientific">Cocos nucifera</name>
    <name type="common">Coconut palm</name>
    <dbReference type="NCBI Taxonomy" id="13894"/>
    <lineage>
        <taxon>Eukaryota</taxon>
        <taxon>Viridiplantae</taxon>
        <taxon>Streptophyta</taxon>
        <taxon>Embryophyta</taxon>
        <taxon>Tracheophyta</taxon>
        <taxon>Spermatophyta</taxon>
        <taxon>Magnoliopsida</taxon>
        <taxon>Liliopsida</taxon>
        <taxon>Arecaceae</taxon>
        <taxon>Arecoideae</taxon>
        <taxon>Cocoseae</taxon>
        <taxon>Attaleinae</taxon>
        <taxon>Cocos</taxon>
    </lineage>
</organism>
<feature type="region of interest" description="Disordered" evidence="10">
    <location>
        <begin position="1"/>
        <end position="31"/>
    </location>
</feature>
<dbReference type="InterPro" id="IPR013083">
    <property type="entry name" value="Znf_RING/FYVE/PHD"/>
</dbReference>
<proteinExistence type="inferred from homology"/>
<dbReference type="InterPro" id="IPR001841">
    <property type="entry name" value="Znf_RING"/>
</dbReference>
<sequence>MDGRSRRLGIHAPVVGPPPNPAGPAASPALSKPHLAAKPGSSFTTFDANVIMVLAAFLCAMICGLAVNAIVRCFLRLTNRAWVGPEPPVTLDQPVPTRISRKEALRALPTLVYSTGLGLPLSESDCAICLSEFSPGERVRVLPKCNHGFHVRCIDRWLASRSSCPKCRQGLFGSCQVIFGCREVGLIGPTQSSVLPMNPMDPEGFLVEYRVES</sequence>
<dbReference type="OrthoDB" id="8062037at2759"/>
<accession>A0A8K0HXE6</accession>
<evidence type="ECO:0000256" key="8">
    <source>
        <dbReference type="ARBA" id="ARBA00024209"/>
    </source>
</evidence>
<dbReference type="SMART" id="SM00184">
    <property type="entry name" value="RING"/>
    <property type="match status" value="1"/>
</dbReference>
<evidence type="ECO:0000313" key="14">
    <source>
        <dbReference type="Proteomes" id="UP000797356"/>
    </source>
</evidence>
<dbReference type="Proteomes" id="UP000797356">
    <property type="component" value="Chromosome 1"/>
</dbReference>
<dbReference type="GO" id="GO:0016567">
    <property type="term" value="P:protein ubiquitination"/>
    <property type="evidence" value="ECO:0007669"/>
    <property type="project" value="UniProtKB-UniPathway"/>
</dbReference>
<evidence type="ECO:0000256" key="1">
    <source>
        <dbReference type="ARBA" id="ARBA00004167"/>
    </source>
</evidence>
<comment type="similarity">
    <text evidence="8">Belongs to the RING-type zinc finger family. ATL subfamily.</text>
</comment>
<dbReference type="PANTHER" id="PTHR46905">
    <property type="entry name" value="RING-H2 FINGER PROTEIN ATL78"/>
    <property type="match status" value="1"/>
</dbReference>
<evidence type="ECO:0000256" key="6">
    <source>
        <dbReference type="ARBA" id="ARBA00022989"/>
    </source>
</evidence>
<dbReference type="InterPro" id="IPR044602">
    <property type="entry name" value="ATL10/ATL72-79-like"/>
</dbReference>
<dbReference type="PROSITE" id="PS50089">
    <property type="entry name" value="ZF_RING_2"/>
    <property type="match status" value="1"/>
</dbReference>